<keyword evidence="7" id="KW-0119">Carbohydrate metabolism</keyword>
<dbReference type="SFLD" id="SFLDS00003">
    <property type="entry name" value="Haloacid_Dehalogenase"/>
    <property type="match status" value="1"/>
</dbReference>
<dbReference type="NCBIfam" id="TIGR02009">
    <property type="entry name" value="PGMB-YQAB-SF"/>
    <property type="match status" value="1"/>
</dbReference>
<comment type="catalytic activity">
    <reaction evidence="8">
        <text>beta-D-glucose 1-phosphate = beta-D-glucose 6-phosphate</text>
        <dbReference type="Rhea" id="RHEA:20113"/>
        <dbReference type="ChEBI" id="CHEBI:57684"/>
        <dbReference type="ChEBI" id="CHEBI:58247"/>
        <dbReference type="EC" id="5.4.2.6"/>
    </reaction>
</comment>
<evidence type="ECO:0000256" key="6">
    <source>
        <dbReference type="ARBA" id="ARBA00023235"/>
    </source>
</evidence>
<dbReference type="SUPFAM" id="SSF56784">
    <property type="entry name" value="HAD-like"/>
    <property type="match status" value="1"/>
</dbReference>
<proteinExistence type="inferred from homology"/>
<dbReference type="EC" id="5.4.2.6" evidence="9"/>
<comment type="cofactor">
    <cofactor evidence="1">
        <name>Mg(2+)</name>
        <dbReference type="ChEBI" id="CHEBI:18420"/>
    </cofactor>
</comment>
<keyword evidence="5" id="KW-0460">Magnesium</keyword>
<sequence>MNEGHADNPVTREKYDAVLFDLDGVITNTAKMHATCWKKMFDAYLKKRSAKTGESFRPFDLVTDYTVYVDGKPRFDGVRDFLLSRGIRMAEGTPDDPPLTETVCGLGNHKNQLIEAFLETDGVEAYEGTVAFLRLVRDEGIKTAVVTSSQNGKAVINAAGIEDLFDVEVDGNTIVHQHLAGKPAPDSFLKAAEMLDVQPARAVVVEDAISGVQAGAKGGFGLVIGVARKGNAEELKQHGAHLVVADLGEFVR</sequence>
<evidence type="ECO:0000256" key="2">
    <source>
        <dbReference type="ARBA" id="ARBA00006171"/>
    </source>
</evidence>
<dbReference type="InterPro" id="IPR036412">
    <property type="entry name" value="HAD-like_sf"/>
</dbReference>
<keyword evidence="11" id="KW-0378">Hydrolase</keyword>
<dbReference type="Gene3D" id="3.40.50.1000">
    <property type="entry name" value="HAD superfamily/HAD-like"/>
    <property type="match status" value="1"/>
</dbReference>
<keyword evidence="4" id="KW-0479">Metal-binding</keyword>
<dbReference type="NCBIfam" id="TIGR01509">
    <property type="entry name" value="HAD-SF-IA-v3"/>
    <property type="match status" value="1"/>
</dbReference>
<dbReference type="PANTHER" id="PTHR46193:SF18">
    <property type="entry name" value="HEXITOL PHOSPHATASE B"/>
    <property type="match status" value="1"/>
</dbReference>
<dbReference type="InterPro" id="IPR023214">
    <property type="entry name" value="HAD_sf"/>
</dbReference>
<dbReference type="Gene3D" id="1.10.150.240">
    <property type="entry name" value="Putative phosphatase, domain 2"/>
    <property type="match status" value="1"/>
</dbReference>
<evidence type="ECO:0000256" key="3">
    <source>
        <dbReference type="ARBA" id="ARBA00022553"/>
    </source>
</evidence>
<evidence type="ECO:0000256" key="4">
    <source>
        <dbReference type="ARBA" id="ARBA00022723"/>
    </source>
</evidence>
<dbReference type="InterPro" id="IPR051600">
    <property type="entry name" value="Beta-PGM-like"/>
</dbReference>
<evidence type="ECO:0000313" key="12">
    <source>
        <dbReference type="Proteomes" id="UP001302494"/>
    </source>
</evidence>
<keyword evidence="3" id="KW-0597">Phosphoprotein</keyword>
<dbReference type="KEGG" id="nneo:PQG83_00350"/>
<dbReference type="AlphaFoldDB" id="A0AA96GIV2"/>
<dbReference type="GO" id="GO:0046872">
    <property type="term" value="F:metal ion binding"/>
    <property type="evidence" value="ECO:0007669"/>
    <property type="project" value="UniProtKB-KW"/>
</dbReference>
<name>A0AA96GIV2_9BACT</name>
<organism evidence="11 12">
    <name type="scientific">Candidatus Nitrospira neomarina</name>
    <dbReference type="NCBI Taxonomy" id="3020899"/>
    <lineage>
        <taxon>Bacteria</taxon>
        <taxon>Pseudomonadati</taxon>
        <taxon>Nitrospirota</taxon>
        <taxon>Nitrospiria</taxon>
        <taxon>Nitrospirales</taxon>
        <taxon>Nitrospiraceae</taxon>
        <taxon>Nitrospira</taxon>
    </lineage>
</organism>
<keyword evidence="6" id="KW-0413">Isomerase</keyword>
<comment type="similarity">
    <text evidence="2">Belongs to the HAD-like hydrolase superfamily. CbbY/CbbZ/Gph/YieH family.</text>
</comment>
<dbReference type="InterPro" id="IPR010976">
    <property type="entry name" value="B-phosphoglucomutase_hydrolase"/>
</dbReference>
<dbReference type="InterPro" id="IPR023198">
    <property type="entry name" value="PGP-like_dom2"/>
</dbReference>
<protein>
    <recommendedName>
        <fullName evidence="10">Beta-phosphoglucomutase</fullName>
        <ecNumber evidence="9">5.4.2.6</ecNumber>
    </recommendedName>
</protein>
<evidence type="ECO:0000256" key="1">
    <source>
        <dbReference type="ARBA" id="ARBA00001946"/>
    </source>
</evidence>
<dbReference type="InterPro" id="IPR006439">
    <property type="entry name" value="HAD-SF_hydro_IA"/>
</dbReference>
<dbReference type="GO" id="GO:0008801">
    <property type="term" value="F:beta-phosphoglucomutase activity"/>
    <property type="evidence" value="ECO:0007669"/>
    <property type="project" value="UniProtKB-EC"/>
</dbReference>
<reference evidence="11 12" key="1">
    <citation type="submission" date="2023-01" db="EMBL/GenBank/DDBJ databases">
        <title>Cultivation and genomic characterization of new, ubiquitous marine nitrite-oxidizing bacteria from the Nitrospirales.</title>
        <authorList>
            <person name="Mueller A.J."/>
            <person name="Daebeler A."/>
            <person name="Herbold C.W."/>
            <person name="Kirkegaard R.H."/>
            <person name="Daims H."/>
        </authorList>
    </citation>
    <scope>NUCLEOTIDE SEQUENCE [LARGE SCALE GENOMIC DNA]</scope>
    <source>
        <strain evidence="11 12">DK</strain>
    </source>
</reference>
<dbReference type="Proteomes" id="UP001302494">
    <property type="component" value="Chromosome"/>
</dbReference>
<keyword evidence="12" id="KW-1185">Reference proteome</keyword>
<gene>
    <name evidence="11" type="ORF">PQG83_00350</name>
</gene>
<accession>A0AA96GIV2</accession>
<evidence type="ECO:0000256" key="9">
    <source>
        <dbReference type="ARBA" id="ARBA00044968"/>
    </source>
</evidence>
<evidence type="ECO:0000313" key="11">
    <source>
        <dbReference type="EMBL" id="WNM62228.1"/>
    </source>
</evidence>
<dbReference type="GO" id="GO:0016787">
    <property type="term" value="F:hydrolase activity"/>
    <property type="evidence" value="ECO:0007669"/>
    <property type="project" value="UniProtKB-KW"/>
</dbReference>
<dbReference type="Pfam" id="PF00702">
    <property type="entry name" value="Hydrolase"/>
    <property type="match status" value="1"/>
</dbReference>
<evidence type="ECO:0000256" key="8">
    <source>
        <dbReference type="ARBA" id="ARBA00044926"/>
    </source>
</evidence>
<dbReference type="RefSeq" id="WP_312745412.1">
    <property type="nucleotide sequence ID" value="NZ_CP116968.1"/>
</dbReference>
<evidence type="ECO:0000256" key="10">
    <source>
        <dbReference type="ARBA" id="ARBA00044991"/>
    </source>
</evidence>
<dbReference type="EMBL" id="CP116968">
    <property type="protein sequence ID" value="WNM62228.1"/>
    <property type="molecule type" value="Genomic_DNA"/>
</dbReference>
<evidence type="ECO:0000256" key="5">
    <source>
        <dbReference type="ARBA" id="ARBA00022842"/>
    </source>
</evidence>
<dbReference type="PANTHER" id="PTHR46193">
    <property type="entry name" value="6-PHOSPHOGLUCONATE PHOSPHATASE"/>
    <property type="match status" value="1"/>
</dbReference>
<dbReference type="SFLD" id="SFLDG01129">
    <property type="entry name" value="C1.5:_HAD__Beta-PGM__Phosphata"/>
    <property type="match status" value="1"/>
</dbReference>
<evidence type="ECO:0000256" key="7">
    <source>
        <dbReference type="ARBA" id="ARBA00023277"/>
    </source>
</evidence>